<dbReference type="InterPro" id="IPR013525">
    <property type="entry name" value="ABC2_TM"/>
</dbReference>
<feature type="transmembrane region" description="Helical" evidence="9">
    <location>
        <begin position="1080"/>
        <end position="1102"/>
    </location>
</feature>
<dbReference type="InterPro" id="IPR003439">
    <property type="entry name" value="ABC_transporter-like_ATP-bd"/>
</dbReference>
<evidence type="ECO:0000259" key="10">
    <source>
        <dbReference type="PROSITE" id="PS50893"/>
    </source>
</evidence>
<evidence type="ECO:0000256" key="8">
    <source>
        <dbReference type="SAM" id="MobiDB-lite"/>
    </source>
</evidence>
<keyword evidence="12" id="KW-1185">Reference proteome</keyword>
<dbReference type="InterPro" id="IPR003593">
    <property type="entry name" value="AAA+_ATPase"/>
</dbReference>
<keyword evidence="7 9" id="KW-0472">Membrane</keyword>
<gene>
    <name evidence="11" type="ORF">E8E13_003775</name>
</gene>
<evidence type="ECO:0000256" key="6">
    <source>
        <dbReference type="ARBA" id="ARBA00022989"/>
    </source>
</evidence>
<dbReference type="InterPro" id="IPR050352">
    <property type="entry name" value="ABCG_transporters"/>
</dbReference>
<keyword evidence="5" id="KW-0067">ATP-binding</keyword>
<feature type="transmembrane region" description="Helical" evidence="9">
    <location>
        <begin position="560"/>
        <end position="579"/>
    </location>
</feature>
<dbReference type="SUPFAM" id="SSF52540">
    <property type="entry name" value="P-loop containing nucleoside triphosphate hydrolases"/>
    <property type="match status" value="2"/>
</dbReference>
<keyword evidence="6 9" id="KW-1133">Transmembrane helix</keyword>
<keyword evidence="4" id="KW-0547">Nucleotide-binding</keyword>
<feature type="transmembrane region" description="Helical" evidence="9">
    <location>
        <begin position="1189"/>
        <end position="1210"/>
    </location>
</feature>
<dbReference type="OrthoDB" id="66620at2759"/>
<evidence type="ECO:0000256" key="1">
    <source>
        <dbReference type="ARBA" id="ARBA00004141"/>
    </source>
</evidence>
<dbReference type="Pfam" id="PF19055">
    <property type="entry name" value="ABC2_membrane_7"/>
    <property type="match status" value="2"/>
</dbReference>
<dbReference type="Pfam" id="PF01061">
    <property type="entry name" value="ABC2_membrane"/>
    <property type="match status" value="2"/>
</dbReference>
<feature type="transmembrane region" description="Helical" evidence="9">
    <location>
        <begin position="531"/>
        <end position="553"/>
    </location>
</feature>
<reference evidence="11" key="1">
    <citation type="submission" date="2019-04" db="EMBL/GenBank/DDBJ databases">
        <title>Sequencing of skin fungus with MAO and IRED activity.</title>
        <authorList>
            <person name="Marsaioli A.J."/>
            <person name="Bonatto J.M.C."/>
            <person name="Reis Junior O."/>
        </authorList>
    </citation>
    <scope>NUCLEOTIDE SEQUENCE</scope>
    <source>
        <strain evidence="11">30M1</strain>
    </source>
</reference>
<comment type="caution">
    <text evidence="11">The sequence shown here is derived from an EMBL/GenBank/DDBJ whole genome shotgun (WGS) entry which is preliminary data.</text>
</comment>
<dbReference type="GO" id="GO:0016887">
    <property type="term" value="F:ATP hydrolysis activity"/>
    <property type="evidence" value="ECO:0007669"/>
    <property type="project" value="InterPro"/>
</dbReference>
<feature type="transmembrane region" description="Helical" evidence="9">
    <location>
        <begin position="649"/>
        <end position="670"/>
    </location>
</feature>
<name>A0A9P4WEC1_CURKU</name>
<accession>A0A9P4WEC1</accession>
<keyword evidence="2" id="KW-0813">Transport</keyword>
<protein>
    <recommendedName>
        <fullName evidence="10">ABC transporter domain-containing protein</fullName>
    </recommendedName>
</protein>
<dbReference type="FunFam" id="3.40.50.300:FF:006099">
    <property type="entry name" value="Uncharacterized protein"/>
    <property type="match status" value="1"/>
</dbReference>
<dbReference type="EMBL" id="SWKU01000001">
    <property type="protein sequence ID" value="KAF3010626.1"/>
    <property type="molecule type" value="Genomic_DNA"/>
</dbReference>
<feature type="transmembrane region" description="Helical" evidence="9">
    <location>
        <begin position="1047"/>
        <end position="1068"/>
    </location>
</feature>
<proteinExistence type="predicted"/>
<dbReference type="Proteomes" id="UP000801428">
    <property type="component" value="Unassembled WGS sequence"/>
</dbReference>
<dbReference type="Pfam" id="PF00005">
    <property type="entry name" value="ABC_tran"/>
    <property type="match status" value="2"/>
</dbReference>
<feature type="compositionally biased region" description="Basic and acidic residues" evidence="8">
    <location>
        <begin position="1"/>
        <end position="21"/>
    </location>
</feature>
<evidence type="ECO:0000313" key="11">
    <source>
        <dbReference type="EMBL" id="KAF3010626.1"/>
    </source>
</evidence>
<feature type="region of interest" description="Disordered" evidence="8">
    <location>
        <begin position="1"/>
        <end position="32"/>
    </location>
</feature>
<feature type="transmembrane region" description="Helical" evidence="9">
    <location>
        <begin position="501"/>
        <end position="519"/>
    </location>
</feature>
<feature type="transmembrane region" description="Helical" evidence="9">
    <location>
        <begin position="1272"/>
        <end position="1292"/>
    </location>
</feature>
<evidence type="ECO:0000256" key="9">
    <source>
        <dbReference type="SAM" id="Phobius"/>
    </source>
</evidence>
<dbReference type="PANTHER" id="PTHR48041">
    <property type="entry name" value="ABC TRANSPORTER G FAMILY MEMBER 28"/>
    <property type="match status" value="1"/>
</dbReference>
<dbReference type="GO" id="GO:0016020">
    <property type="term" value="C:membrane"/>
    <property type="evidence" value="ECO:0007669"/>
    <property type="project" value="UniProtKB-SubCell"/>
</dbReference>
<dbReference type="PANTHER" id="PTHR48041:SF119">
    <property type="entry name" value="ROA1P"/>
    <property type="match status" value="1"/>
</dbReference>
<sequence>MASTEESREDFHHGSHKRETEAGLLAKKPCIEEDEQPLPEVIHRTESRVSYAQNTISLREVDPVSVRLDHISVSVDESPNALANFLKRKPSTDRGHVKTILDDVSAYLPSGTLTAIIGGSGSGKTSLLNQMSGRMQGTRIRTSGRTLFNGSEDISAIRSAYAIQQDILLHTLTVRETLTYAAQLRLPSSVTQTERKQLVEEVITELGLKEAAETRIGNHAHKGCSGGEKRRTSLGVQLLSNPSLLWLDEPTTGLDSTSAYQVVKTLQNLARKGRTIIVTIHQPRSEIWSLFDNVILLTRGTPAYAGNAEDCLSYFAKLGHEMPPFTNPAEYLIDVVSIDNRSDEAEAAAEERVQYITAAWREYSEKTLREKDQEDTIAAIMEPKSALLKSRRSGRLQQINVLTSRTWVVTIRDPMGMFGSLVEAICMAIITGWIFLNVDKSLSGIRSRQGALYNAAALQGYLILLFETYRLTDDIQLFDEEARQGVVSIPAFLISRRLARFFIEDLPVPLIFSVIYYFMVGFRTDGGDFLTFFSVILLEHCIAVCFAMVCVAISRNFAGASLVANLAYTLQSMACGYFIQSNTIPIYVRWTKWTAYVFYAFGALCANEFTNSFYDCPVGGPDDEACKEYTGKFILDSLGFPDDWVWRPILALTGYVFAFYVGAAVLLRYWNAEIIMARARPSNTDASAGKEKMSEPGPGEVRTVNIRLEGFGLTIEKRHLRSSLVKPILNALTAEFQPGSLNVIMGPSGSGKTSLLNSMAGRLKDDFTTKYKTFGTMKFNGLAPSEDVVHSICSFVTQDDDALLASLTVRETLRYAAGLRLPKWMTRRQKMQKAEEILLKMGLKDCADNLIGSDLVKGISGGEKRRVSIAVQILTEPRVLLLDEPLSGLDAFTALSIMDVLRGLAHEGRTLIVTIHQPRSDLFAHFGNILLLARGGNPVFAGPASQMLSHFASHGYDCPQHVNPADFALDLITVDLQHAEREKVSREKVRRLIEAWHPDLVPAARTGSIATPAELGSLAREPASFAAAYSILMRRATKNFFRMPDLIIARIMQVVGLGIVLALFFAPLKNDYFSIQNRMGLLVEIAPLYFVGMLNNIATYPVERDVFYRDYDDRIYGVEAFFLTYMSITTPFEIVSCLVFAILAVFAVGLQRDVSTYFIIAFNAFCITSCGESLGVVFNTLFSHTGFSVNVLSVFLSVAQVMGGVLSLNVPPFLQAFNHLSPVKWAIGNMAPYTLRNEEFTCEDWQKINGQCPITSGQQVLELYKLDKNPEMYLMALGICAVAYRFLAYVVLKCVKERWVGRLWGKVRGGKRGRAAAPAVQT</sequence>
<dbReference type="SMART" id="SM00382">
    <property type="entry name" value="AAA"/>
    <property type="match status" value="2"/>
</dbReference>
<comment type="subcellular location">
    <subcellularLocation>
        <location evidence="1">Membrane</location>
        <topology evidence="1">Multi-pass membrane protein</topology>
    </subcellularLocation>
</comment>
<evidence type="ECO:0000256" key="5">
    <source>
        <dbReference type="ARBA" id="ARBA00022840"/>
    </source>
</evidence>
<feature type="transmembrane region" description="Helical" evidence="9">
    <location>
        <begin position="415"/>
        <end position="438"/>
    </location>
</feature>
<evidence type="ECO:0000256" key="3">
    <source>
        <dbReference type="ARBA" id="ARBA00022692"/>
    </source>
</evidence>
<dbReference type="PROSITE" id="PS00211">
    <property type="entry name" value="ABC_TRANSPORTER_1"/>
    <property type="match status" value="1"/>
</dbReference>
<dbReference type="FunFam" id="3.40.50.300:FF:001433">
    <property type="entry name" value="ABC transporter, putative"/>
    <property type="match status" value="1"/>
</dbReference>
<feature type="transmembrane region" description="Helical" evidence="9">
    <location>
        <begin position="1156"/>
        <end position="1182"/>
    </location>
</feature>
<dbReference type="InterPro" id="IPR027417">
    <property type="entry name" value="P-loop_NTPase"/>
</dbReference>
<dbReference type="PROSITE" id="PS50893">
    <property type="entry name" value="ABC_TRANSPORTER_2"/>
    <property type="match status" value="2"/>
</dbReference>
<feature type="domain" description="ABC transporter" evidence="10">
    <location>
        <begin position="701"/>
        <end position="960"/>
    </location>
</feature>
<evidence type="ECO:0000313" key="12">
    <source>
        <dbReference type="Proteomes" id="UP000801428"/>
    </source>
</evidence>
<evidence type="ECO:0000256" key="4">
    <source>
        <dbReference type="ARBA" id="ARBA00022741"/>
    </source>
</evidence>
<feature type="domain" description="ABC transporter" evidence="10">
    <location>
        <begin position="66"/>
        <end position="324"/>
    </location>
</feature>
<keyword evidence="3 9" id="KW-0812">Transmembrane</keyword>
<dbReference type="InterPro" id="IPR017871">
    <property type="entry name" value="ABC_transporter-like_CS"/>
</dbReference>
<dbReference type="InterPro" id="IPR043926">
    <property type="entry name" value="ABCG_dom"/>
</dbReference>
<evidence type="ECO:0000256" key="7">
    <source>
        <dbReference type="ARBA" id="ARBA00023136"/>
    </source>
</evidence>
<evidence type="ECO:0000256" key="2">
    <source>
        <dbReference type="ARBA" id="ARBA00022448"/>
    </source>
</evidence>
<organism evidence="11 12">
    <name type="scientific">Curvularia kusanoi</name>
    <name type="common">Cochliobolus kusanoi</name>
    <dbReference type="NCBI Taxonomy" id="90978"/>
    <lineage>
        <taxon>Eukaryota</taxon>
        <taxon>Fungi</taxon>
        <taxon>Dikarya</taxon>
        <taxon>Ascomycota</taxon>
        <taxon>Pezizomycotina</taxon>
        <taxon>Dothideomycetes</taxon>
        <taxon>Pleosporomycetidae</taxon>
        <taxon>Pleosporales</taxon>
        <taxon>Pleosporineae</taxon>
        <taxon>Pleosporaceae</taxon>
        <taxon>Curvularia</taxon>
    </lineage>
</organism>
<dbReference type="Gene3D" id="3.40.50.300">
    <property type="entry name" value="P-loop containing nucleotide triphosphate hydrolases"/>
    <property type="match status" value="2"/>
</dbReference>
<dbReference type="GO" id="GO:0140359">
    <property type="term" value="F:ABC-type transporter activity"/>
    <property type="evidence" value="ECO:0007669"/>
    <property type="project" value="InterPro"/>
</dbReference>
<dbReference type="GO" id="GO:0005524">
    <property type="term" value="F:ATP binding"/>
    <property type="evidence" value="ECO:0007669"/>
    <property type="project" value="UniProtKB-KW"/>
</dbReference>
<feature type="transmembrane region" description="Helical" evidence="9">
    <location>
        <begin position="1122"/>
        <end position="1150"/>
    </location>
</feature>